<dbReference type="RefSeq" id="WP_244412548.1">
    <property type="nucleotide sequence ID" value="NZ_AP025564.1"/>
</dbReference>
<keyword evidence="1" id="KW-0808">Transferase</keyword>
<dbReference type="PROSITE" id="PS51186">
    <property type="entry name" value="GNAT"/>
    <property type="match status" value="1"/>
</dbReference>
<feature type="domain" description="N-acetyltransferase" evidence="5">
    <location>
        <begin position="37"/>
        <end position="202"/>
    </location>
</feature>
<dbReference type="Gene3D" id="3.40.630.30">
    <property type="match status" value="1"/>
</dbReference>
<feature type="region of interest" description="Disordered" evidence="4">
    <location>
        <begin position="1"/>
        <end position="25"/>
    </location>
</feature>
<name>A0ABN6ME78_9ACTN</name>
<feature type="compositionally biased region" description="Polar residues" evidence="4">
    <location>
        <begin position="1"/>
        <end position="13"/>
    </location>
</feature>
<dbReference type="PANTHER" id="PTHR43792">
    <property type="entry name" value="GNAT FAMILY, PUTATIVE (AFU_ORTHOLOGUE AFUA_3G00765)-RELATED-RELATED"/>
    <property type="match status" value="1"/>
</dbReference>
<proteinExistence type="inferred from homology"/>
<dbReference type="InterPro" id="IPR000182">
    <property type="entry name" value="GNAT_dom"/>
</dbReference>
<gene>
    <name evidence="6" type="ORF">CE91St30_16180</name>
</gene>
<keyword evidence="2" id="KW-0012">Acyltransferase</keyword>
<evidence type="ECO:0000313" key="7">
    <source>
        <dbReference type="Proteomes" id="UP001320544"/>
    </source>
</evidence>
<evidence type="ECO:0000256" key="1">
    <source>
        <dbReference type="ARBA" id="ARBA00022679"/>
    </source>
</evidence>
<evidence type="ECO:0000256" key="3">
    <source>
        <dbReference type="ARBA" id="ARBA00038502"/>
    </source>
</evidence>
<organism evidence="6 7">
    <name type="scientific">Raoultibacter timonensis</name>
    <dbReference type="NCBI Taxonomy" id="1907662"/>
    <lineage>
        <taxon>Bacteria</taxon>
        <taxon>Bacillati</taxon>
        <taxon>Actinomycetota</taxon>
        <taxon>Coriobacteriia</taxon>
        <taxon>Eggerthellales</taxon>
        <taxon>Eggerthellaceae</taxon>
        <taxon>Raoultibacter</taxon>
    </lineage>
</organism>
<evidence type="ECO:0000256" key="4">
    <source>
        <dbReference type="SAM" id="MobiDB-lite"/>
    </source>
</evidence>
<comment type="similarity">
    <text evidence="3">Belongs to the acetyltransferase family. RimJ subfamily.</text>
</comment>
<dbReference type="PANTHER" id="PTHR43792:SF8">
    <property type="entry name" value="[RIBOSOMAL PROTEIN US5]-ALANINE N-ACETYLTRANSFERASE"/>
    <property type="match status" value="1"/>
</dbReference>
<accession>A0ABN6ME78</accession>
<dbReference type="Proteomes" id="UP001320544">
    <property type="component" value="Chromosome"/>
</dbReference>
<evidence type="ECO:0000259" key="5">
    <source>
        <dbReference type="PROSITE" id="PS51186"/>
    </source>
</evidence>
<dbReference type="InterPro" id="IPR051531">
    <property type="entry name" value="N-acetyltransferase"/>
</dbReference>
<evidence type="ECO:0000313" key="6">
    <source>
        <dbReference type="EMBL" id="BDE96285.1"/>
    </source>
</evidence>
<keyword evidence="7" id="KW-1185">Reference proteome</keyword>
<protein>
    <recommendedName>
        <fullName evidence="5">N-acetyltransferase domain-containing protein</fullName>
    </recommendedName>
</protein>
<reference evidence="6 7" key="1">
    <citation type="submission" date="2022-01" db="EMBL/GenBank/DDBJ databases">
        <title>Novel bile acid biosynthetic pathways are enriched in the microbiome of centenarians.</title>
        <authorList>
            <person name="Sato Y."/>
            <person name="Atarashi K."/>
            <person name="Plichta R.D."/>
            <person name="Arai Y."/>
            <person name="Sasajima S."/>
            <person name="Kearney M.S."/>
            <person name="Suda W."/>
            <person name="Takeshita K."/>
            <person name="Sasaki T."/>
            <person name="Okamoto S."/>
            <person name="Skelly N.A."/>
            <person name="Okamura Y."/>
            <person name="Vlamakis H."/>
            <person name="Li Y."/>
            <person name="Tanoue T."/>
            <person name="Takei H."/>
            <person name="Nittono H."/>
            <person name="Narushima S."/>
            <person name="Irie J."/>
            <person name="Itoh H."/>
            <person name="Moriya K."/>
            <person name="Sugiura Y."/>
            <person name="Suematsu M."/>
            <person name="Moritoki N."/>
            <person name="Shibata S."/>
            <person name="Littman R.D."/>
            <person name="Fischbach A.M."/>
            <person name="Uwamino Y."/>
            <person name="Inoue T."/>
            <person name="Honda A."/>
            <person name="Hattori M."/>
            <person name="Murai T."/>
            <person name="Xavier J.R."/>
            <person name="Hirose N."/>
            <person name="Honda K."/>
        </authorList>
    </citation>
    <scope>NUCLEOTIDE SEQUENCE [LARGE SCALE GENOMIC DNA]</scope>
    <source>
        <strain evidence="6 7">CE91-St30</strain>
    </source>
</reference>
<dbReference type="EMBL" id="AP025564">
    <property type="protein sequence ID" value="BDE96285.1"/>
    <property type="molecule type" value="Genomic_DNA"/>
</dbReference>
<dbReference type="Pfam" id="PF13302">
    <property type="entry name" value="Acetyltransf_3"/>
    <property type="match status" value="1"/>
</dbReference>
<dbReference type="SUPFAM" id="SSF55729">
    <property type="entry name" value="Acyl-CoA N-acyltransferases (Nat)"/>
    <property type="match status" value="1"/>
</dbReference>
<sequence>MSETENLQETSAGKTAGTERRLDDPVSAVARLSTGRLTLRAFRPSDADDVFAYSSDPRIGHDAGWPPHRSLDDSLSFINDIASQGHVWAIAPEATVSESRPQGTVIGSVGLISDPARNYDKVLMLGYAIGARFWGKGYTTEAARAVIAYGFEELGLEAISCTCYPWNAASKRVIDKCGFEYEGTRHLVEIGQDGIPEDFLCHVLTKGRWNELVRSA</sequence>
<dbReference type="InterPro" id="IPR016181">
    <property type="entry name" value="Acyl_CoA_acyltransferase"/>
</dbReference>
<evidence type="ECO:0000256" key="2">
    <source>
        <dbReference type="ARBA" id="ARBA00023315"/>
    </source>
</evidence>